<gene>
    <name evidence="14" type="ORF">CEUTPL_LOCUS11261</name>
</gene>
<evidence type="ECO:0000313" key="15">
    <source>
        <dbReference type="Proteomes" id="UP001152799"/>
    </source>
</evidence>
<dbReference type="Proteomes" id="UP001152799">
    <property type="component" value="Chromosome 6"/>
</dbReference>
<dbReference type="Gene3D" id="1.10.418.30">
    <property type="entry name" value="Ncd80 complex, Ncd80 subunit"/>
    <property type="match status" value="1"/>
</dbReference>
<evidence type="ECO:0000259" key="13">
    <source>
        <dbReference type="Pfam" id="PF03801"/>
    </source>
</evidence>
<evidence type="ECO:0000256" key="3">
    <source>
        <dbReference type="ARBA" id="ARBA00022618"/>
    </source>
</evidence>
<keyword evidence="3 10" id="KW-0132">Cell division</keyword>
<comment type="similarity">
    <text evidence="1 10">Belongs to the NDC80/HEC1 family.</text>
</comment>
<comment type="subunit">
    <text evidence="10">Component of the NDC80 complex.</text>
</comment>
<evidence type="ECO:0000256" key="7">
    <source>
        <dbReference type="ARBA" id="ARBA00023242"/>
    </source>
</evidence>
<dbReference type="EMBL" id="OU892282">
    <property type="protein sequence ID" value="CAG9770817.1"/>
    <property type="molecule type" value="Genomic_DNA"/>
</dbReference>
<comment type="function">
    <text evidence="10">Acts as a component of the essential kinetochore-associated NDC80 complex, which is required for chromosome segregation and spindle checkpoint activity.</text>
</comment>
<dbReference type="InterPro" id="IPR055260">
    <property type="entry name" value="Ndc80_CH"/>
</dbReference>
<evidence type="ECO:0000256" key="2">
    <source>
        <dbReference type="ARBA" id="ARBA00022454"/>
    </source>
</evidence>
<name>A0A9N9MZK5_9CUCU</name>
<dbReference type="GO" id="GO:0031262">
    <property type="term" value="C:Ndc80 complex"/>
    <property type="evidence" value="ECO:0007669"/>
    <property type="project" value="UniProtKB-UniRule"/>
</dbReference>
<feature type="compositionally biased region" description="Basic and acidic residues" evidence="12">
    <location>
        <begin position="34"/>
        <end position="44"/>
    </location>
</feature>
<reference evidence="14" key="1">
    <citation type="submission" date="2022-01" db="EMBL/GenBank/DDBJ databases">
        <authorList>
            <person name="King R."/>
        </authorList>
    </citation>
    <scope>NUCLEOTIDE SEQUENCE</scope>
</reference>
<keyword evidence="6 11" id="KW-0175">Coiled coil</keyword>
<protein>
    <recommendedName>
        <fullName evidence="10">Kinetochore protein NDC80</fullName>
    </recommendedName>
</protein>
<accession>A0A9N9MZK5</accession>
<evidence type="ECO:0000256" key="9">
    <source>
        <dbReference type="ARBA" id="ARBA00023328"/>
    </source>
</evidence>
<dbReference type="PANTHER" id="PTHR10643:SF2">
    <property type="entry name" value="KINETOCHORE PROTEIN NDC80 HOMOLOG"/>
    <property type="match status" value="1"/>
</dbReference>
<keyword evidence="15" id="KW-1185">Reference proteome</keyword>
<dbReference type="AlphaFoldDB" id="A0A9N9MZK5"/>
<evidence type="ECO:0000256" key="12">
    <source>
        <dbReference type="SAM" id="MobiDB-lite"/>
    </source>
</evidence>
<dbReference type="GO" id="GO:0051315">
    <property type="term" value="P:attachment of mitotic spindle microtubules to kinetochore"/>
    <property type="evidence" value="ECO:0007669"/>
    <property type="project" value="UniProtKB-UniRule"/>
</dbReference>
<evidence type="ECO:0000256" key="4">
    <source>
        <dbReference type="ARBA" id="ARBA00022776"/>
    </source>
</evidence>
<evidence type="ECO:0000313" key="14">
    <source>
        <dbReference type="EMBL" id="CAG9770817.1"/>
    </source>
</evidence>
<evidence type="ECO:0000256" key="8">
    <source>
        <dbReference type="ARBA" id="ARBA00023306"/>
    </source>
</evidence>
<feature type="coiled-coil region" evidence="11">
    <location>
        <begin position="330"/>
        <end position="427"/>
    </location>
</feature>
<organism evidence="14 15">
    <name type="scientific">Ceutorhynchus assimilis</name>
    <name type="common">cabbage seed weevil</name>
    <dbReference type="NCBI Taxonomy" id="467358"/>
    <lineage>
        <taxon>Eukaryota</taxon>
        <taxon>Metazoa</taxon>
        <taxon>Ecdysozoa</taxon>
        <taxon>Arthropoda</taxon>
        <taxon>Hexapoda</taxon>
        <taxon>Insecta</taxon>
        <taxon>Pterygota</taxon>
        <taxon>Neoptera</taxon>
        <taxon>Endopterygota</taxon>
        <taxon>Coleoptera</taxon>
        <taxon>Polyphaga</taxon>
        <taxon>Cucujiformia</taxon>
        <taxon>Curculionidae</taxon>
        <taxon>Ceutorhynchinae</taxon>
        <taxon>Ceutorhynchus</taxon>
    </lineage>
</organism>
<evidence type="ECO:0000256" key="11">
    <source>
        <dbReference type="SAM" id="Coils"/>
    </source>
</evidence>
<sequence>MRRSNSLSSIPLPTSRRDSRPKERTLSSLALPTSKRDSRAKERTLSVASQGLRYSRERSTDAATPLLSHNRLCPPSGNRISAQKHVLWTPSSSRFSNTPTFSGGYKRSNPSTIGSRMSAGVSVSKSPAVRRKQLQQNLSNKKWLAEKYSIIQDYIATSGLFDAGLAGSLRPPTIAIFVELITKLLKQIVEIGPVNTTNYGDIVITNLKLLRYPGQITNSVVKTINTLHAWPHFIAIISFLLEKADLVNVGINSNAQLDEECKVEYDLQEVSWSFWYMEETEPNLSQIKSDIITLTGTDLEAVQILEERKASEQLEFESIHAKLEEKRKLLDEFKAKNLERQQTIDQYEKNKGNREKEVKEEVRALKKKEKYQKEKINELQLAIKDLENVISNQTFNVEQKEEIIKTIEELKRLIERRQMNATKLRQQHQEMDIIIGNAVIDIERKVDKWNVAIKQTLLPELKDLKLREKGFHKSEFLEELLEIKQIKINLYRKLTNEYKENELKIKKLQKLKESMADKNQSLSSARKEVDNLRKKLYNLEEKKQTMVSDFIAISRDHDLKVGKSLEKMEAEIKQQELIIQTLTTNIQKQIEETHETKKRGVEGIIRAHNAALTDFQEINTMKHRMLKNVGKAHKRSTQQLAELFEHYLKMQESTAKLYGSLEDKENIE</sequence>
<feature type="domain" description="Kinetochore protein Ndc80 CH" evidence="13">
    <location>
        <begin position="120"/>
        <end position="245"/>
    </location>
</feature>
<dbReference type="GO" id="GO:0051301">
    <property type="term" value="P:cell division"/>
    <property type="evidence" value="ECO:0007669"/>
    <property type="project" value="UniProtKB-UniRule"/>
</dbReference>
<evidence type="ECO:0000256" key="10">
    <source>
        <dbReference type="RuleBase" id="RU368072"/>
    </source>
</evidence>
<dbReference type="PANTHER" id="PTHR10643">
    <property type="entry name" value="KINETOCHORE PROTEIN NDC80"/>
    <property type="match status" value="1"/>
</dbReference>
<keyword evidence="5 10" id="KW-0995">Kinetochore</keyword>
<feature type="region of interest" description="Disordered" evidence="12">
    <location>
        <begin position="99"/>
        <end position="126"/>
    </location>
</feature>
<dbReference type="OrthoDB" id="7459479at2759"/>
<dbReference type="GO" id="GO:0005634">
    <property type="term" value="C:nucleus"/>
    <property type="evidence" value="ECO:0007669"/>
    <property type="project" value="UniProtKB-SubCell"/>
</dbReference>
<comment type="subcellular location">
    <subcellularLocation>
        <location evidence="10">Chromosome</location>
        <location evidence="10">Centromere</location>
        <location evidence="10">Kinetochore</location>
    </subcellularLocation>
    <subcellularLocation>
        <location evidence="10">Nucleus</location>
    </subcellularLocation>
</comment>
<evidence type="ECO:0000256" key="1">
    <source>
        <dbReference type="ARBA" id="ARBA00007050"/>
    </source>
</evidence>
<feature type="coiled-coil region" evidence="11">
    <location>
        <begin position="491"/>
        <end position="592"/>
    </location>
</feature>
<proteinExistence type="inferred from homology"/>
<keyword evidence="4 10" id="KW-0498">Mitosis</keyword>
<feature type="compositionally biased region" description="Basic and acidic residues" evidence="12">
    <location>
        <begin position="15"/>
        <end position="25"/>
    </location>
</feature>
<feature type="compositionally biased region" description="Polar residues" evidence="12">
    <location>
        <begin position="1"/>
        <end position="12"/>
    </location>
</feature>
<dbReference type="InterPro" id="IPR005550">
    <property type="entry name" value="Kinetochore_Ndc80"/>
</dbReference>
<dbReference type="InterPro" id="IPR038273">
    <property type="entry name" value="Ndc80_sf"/>
</dbReference>
<feature type="compositionally biased region" description="Polar residues" evidence="12">
    <location>
        <begin position="108"/>
        <end position="125"/>
    </location>
</feature>
<keyword evidence="2 10" id="KW-0158">Chromosome</keyword>
<feature type="region of interest" description="Disordered" evidence="12">
    <location>
        <begin position="1"/>
        <end position="46"/>
    </location>
</feature>
<keyword evidence="9 10" id="KW-0137">Centromere</keyword>
<evidence type="ECO:0000256" key="6">
    <source>
        <dbReference type="ARBA" id="ARBA00023054"/>
    </source>
</evidence>
<keyword evidence="7 10" id="KW-0539">Nucleus</keyword>
<dbReference type="Pfam" id="PF03801">
    <property type="entry name" value="Ndc80_HEC"/>
    <property type="match status" value="1"/>
</dbReference>
<evidence type="ECO:0000256" key="5">
    <source>
        <dbReference type="ARBA" id="ARBA00022838"/>
    </source>
</evidence>
<keyword evidence="8 10" id="KW-0131">Cell cycle</keyword>